<comment type="caution">
    <text evidence="1">The sequence shown here is derived from an EMBL/GenBank/DDBJ whole genome shotgun (WGS) entry which is preliminary data.</text>
</comment>
<evidence type="ECO:0000313" key="1">
    <source>
        <dbReference type="EMBL" id="KAH8033548.1"/>
    </source>
</evidence>
<dbReference type="PANTHER" id="PTHR34615:SF1">
    <property type="entry name" value="PX DOMAIN-CONTAINING PROTEIN"/>
    <property type="match status" value="1"/>
</dbReference>
<protein>
    <submittedName>
        <fullName evidence="1">Uncharacterized protein</fullName>
    </submittedName>
</protein>
<name>A0A9J6EH39_RHIMP</name>
<proteinExistence type="predicted"/>
<gene>
    <name evidence="1" type="ORF">HPB51_013625</name>
</gene>
<organism evidence="1 2">
    <name type="scientific">Rhipicephalus microplus</name>
    <name type="common">Cattle tick</name>
    <name type="synonym">Boophilus microplus</name>
    <dbReference type="NCBI Taxonomy" id="6941"/>
    <lineage>
        <taxon>Eukaryota</taxon>
        <taxon>Metazoa</taxon>
        <taxon>Ecdysozoa</taxon>
        <taxon>Arthropoda</taxon>
        <taxon>Chelicerata</taxon>
        <taxon>Arachnida</taxon>
        <taxon>Acari</taxon>
        <taxon>Parasitiformes</taxon>
        <taxon>Ixodida</taxon>
        <taxon>Ixodoidea</taxon>
        <taxon>Ixodidae</taxon>
        <taxon>Rhipicephalinae</taxon>
        <taxon>Rhipicephalus</taxon>
        <taxon>Boophilus</taxon>
    </lineage>
</organism>
<dbReference type="PANTHER" id="PTHR34615">
    <property type="entry name" value="PX DOMAIN-CONTAINING PROTEIN"/>
    <property type="match status" value="1"/>
</dbReference>
<keyword evidence="2" id="KW-1185">Reference proteome</keyword>
<dbReference type="Proteomes" id="UP000821866">
    <property type="component" value="Chromosome 2"/>
</dbReference>
<evidence type="ECO:0000313" key="2">
    <source>
        <dbReference type="Proteomes" id="UP000821866"/>
    </source>
</evidence>
<accession>A0A9J6EH39</accession>
<reference evidence="1" key="1">
    <citation type="journal article" date="2020" name="Cell">
        <title>Large-Scale Comparative Analyses of Tick Genomes Elucidate Their Genetic Diversity and Vector Capacities.</title>
        <authorList>
            <consortium name="Tick Genome and Microbiome Consortium (TIGMIC)"/>
            <person name="Jia N."/>
            <person name="Wang J."/>
            <person name="Shi W."/>
            <person name="Du L."/>
            <person name="Sun Y."/>
            <person name="Zhan W."/>
            <person name="Jiang J.F."/>
            <person name="Wang Q."/>
            <person name="Zhang B."/>
            <person name="Ji P."/>
            <person name="Bell-Sakyi L."/>
            <person name="Cui X.M."/>
            <person name="Yuan T.T."/>
            <person name="Jiang B.G."/>
            <person name="Yang W.F."/>
            <person name="Lam T.T."/>
            <person name="Chang Q.C."/>
            <person name="Ding S.J."/>
            <person name="Wang X.J."/>
            <person name="Zhu J.G."/>
            <person name="Ruan X.D."/>
            <person name="Zhao L."/>
            <person name="Wei J.T."/>
            <person name="Ye R.Z."/>
            <person name="Que T.C."/>
            <person name="Du C.H."/>
            <person name="Zhou Y.H."/>
            <person name="Cheng J.X."/>
            <person name="Dai P.F."/>
            <person name="Guo W.B."/>
            <person name="Han X.H."/>
            <person name="Huang E.J."/>
            <person name="Li L.F."/>
            <person name="Wei W."/>
            <person name="Gao Y.C."/>
            <person name="Liu J.Z."/>
            <person name="Shao H.Z."/>
            <person name="Wang X."/>
            <person name="Wang C.C."/>
            <person name="Yang T.C."/>
            <person name="Huo Q.B."/>
            <person name="Li W."/>
            <person name="Chen H.Y."/>
            <person name="Chen S.E."/>
            <person name="Zhou L.G."/>
            <person name="Ni X.B."/>
            <person name="Tian J.H."/>
            <person name="Sheng Y."/>
            <person name="Liu T."/>
            <person name="Pan Y.S."/>
            <person name="Xia L.Y."/>
            <person name="Li J."/>
            <person name="Zhao F."/>
            <person name="Cao W.C."/>
        </authorList>
    </citation>
    <scope>NUCLEOTIDE SEQUENCE</scope>
    <source>
        <strain evidence="1">Rmic-2018</strain>
    </source>
</reference>
<dbReference type="AlphaFoldDB" id="A0A9J6EH39"/>
<sequence length="149" mass="17434">MATTVLQNQFLAQNLSWKYIDDLLIIDLLQPQPRKNLRVNGVLDIEAIDATTFYRNFTFHKADFDNLITGLLTPGEVISVQRVRDSKALCMTLRRLAYPNRLCDLEIIFYRQCYVMSSVLSKVMSHIECYFELLLLYLTVYGWMNLQNL</sequence>
<reference evidence="1" key="2">
    <citation type="submission" date="2021-09" db="EMBL/GenBank/DDBJ databases">
        <authorList>
            <person name="Jia N."/>
            <person name="Wang J."/>
            <person name="Shi W."/>
            <person name="Du L."/>
            <person name="Sun Y."/>
            <person name="Zhan W."/>
            <person name="Jiang J."/>
            <person name="Wang Q."/>
            <person name="Zhang B."/>
            <person name="Ji P."/>
            <person name="Sakyi L.B."/>
            <person name="Cui X."/>
            <person name="Yuan T."/>
            <person name="Jiang B."/>
            <person name="Yang W."/>
            <person name="Lam T.T.-Y."/>
            <person name="Chang Q."/>
            <person name="Ding S."/>
            <person name="Wang X."/>
            <person name="Zhu J."/>
            <person name="Ruan X."/>
            <person name="Zhao L."/>
            <person name="Wei J."/>
            <person name="Que T."/>
            <person name="Du C."/>
            <person name="Cheng J."/>
            <person name="Dai P."/>
            <person name="Han X."/>
            <person name="Huang E."/>
            <person name="Gao Y."/>
            <person name="Liu J."/>
            <person name="Shao H."/>
            <person name="Ye R."/>
            <person name="Li L."/>
            <person name="Wei W."/>
            <person name="Wang X."/>
            <person name="Wang C."/>
            <person name="Huo Q."/>
            <person name="Li W."/>
            <person name="Guo W."/>
            <person name="Chen H."/>
            <person name="Chen S."/>
            <person name="Zhou L."/>
            <person name="Zhou L."/>
            <person name="Ni X."/>
            <person name="Tian J."/>
            <person name="Zhou Y."/>
            <person name="Sheng Y."/>
            <person name="Liu T."/>
            <person name="Pan Y."/>
            <person name="Xia L."/>
            <person name="Li J."/>
            <person name="Zhao F."/>
            <person name="Cao W."/>
        </authorList>
    </citation>
    <scope>NUCLEOTIDE SEQUENCE</scope>
    <source>
        <strain evidence="1">Rmic-2018</strain>
        <tissue evidence="1">Larvae</tissue>
    </source>
</reference>
<dbReference type="EMBL" id="JABSTU010000004">
    <property type="protein sequence ID" value="KAH8033548.1"/>
    <property type="molecule type" value="Genomic_DNA"/>
</dbReference>